<evidence type="ECO:0000313" key="4">
    <source>
        <dbReference type="Proteomes" id="UP000198984"/>
    </source>
</evidence>
<dbReference type="RefSeq" id="WP_089909364.1">
    <property type="nucleotide sequence ID" value="NZ_FOBB01000002.1"/>
</dbReference>
<evidence type="ECO:0000313" key="3">
    <source>
        <dbReference type="EMBL" id="SEL46318.1"/>
    </source>
</evidence>
<feature type="domain" description="Tail sheath protein C-terminal" evidence="2">
    <location>
        <begin position="369"/>
        <end position="474"/>
    </location>
</feature>
<proteinExistence type="inferred from homology"/>
<dbReference type="Proteomes" id="UP000198984">
    <property type="component" value="Unassembled WGS sequence"/>
</dbReference>
<gene>
    <name evidence="3" type="ORF">SAMN04488505_102324</name>
</gene>
<accession>A0A1H7QEW8</accession>
<dbReference type="STRING" id="573321.SAMN04488505_102324"/>
<dbReference type="EMBL" id="FOBB01000002">
    <property type="protein sequence ID" value="SEL46318.1"/>
    <property type="molecule type" value="Genomic_DNA"/>
</dbReference>
<dbReference type="OrthoDB" id="9767864at2"/>
<evidence type="ECO:0000259" key="2">
    <source>
        <dbReference type="Pfam" id="PF17482"/>
    </source>
</evidence>
<dbReference type="PANTHER" id="PTHR35861">
    <property type="match status" value="1"/>
</dbReference>
<evidence type="ECO:0000256" key="1">
    <source>
        <dbReference type="ARBA" id="ARBA00008005"/>
    </source>
</evidence>
<organism evidence="3 4">
    <name type="scientific">Chitinophaga rupis</name>
    <dbReference type="NCBI Taxonomy" id="573321"/>
    <lineage>
        <taxon>Bacteria</taxon>
        <taxon>Pseudomonadati</taxon>
        <taxon>Bacteroidota</taxon>
        <taxon>Chitinophagia</taxon>
        <taxon>Chitinophagales</taxon>
        <taxon>Chitinophagaceae</taxon>
        <taxon>Chitinophaga</taxon>
    </lineage>
</organism>
<dbReference type="InterPro" id="IPR052042">
    <property type="entry name" value="Tail_sheath_structural"/>
</dbReference>
<protein>
    <recommendedName>
        <fullName evidence="2">Tail sheath protein C-terminal domain-containing protein</fullName>
    </recommendedName>
</protein>
<name>A0A1H7QEW8_9BACT</name>
<reference evidence="3 4" key="1">
    <citation type="submission" date="2016-10" db="EMBL/GenBank/DDBJ databases">
        <authorList>
            <person name="de Groot N.N."/>
        </authorList>
    </citation>
    <scope>NUCLEOTIDE SEQUENCE [LARGE SCALE GENOMIC DNA]</scope>
    <source>
        <strain evidence="3 4">DSM 21039</strain>
    </source>
</reference>
<dbReference type="Pfam" id="PF17482">
    <property type="entry name" value="Phage_sheath_1C"/>
    <property type="match status" value="1"/>
</dbReference>
<keyword evidence="4" id="KW-1185">Reference proteome</keyword>
<sequence>MATYRSPGVYVEEIASFPPSIAEVESAVPAFVGYTQKADALGTGDLLKVPTPISSWGEYVTYFGGPEKEDGANITIAVNELRTGTVTTGYKVTVTPNAANLRKHILFHAVKLFFANGGGKCYIVSVGDYSTAPTKADLEAGLDLVALEDVPTILVVPEAVYLASDGEFQSINSKMIDQASTLKDRFAVLDTKATTVPKTPSSVQADVDVAISTIPVGDTTRYAAVYYPWVRTAYTYAFDFDNLQLNDHKINGVDATGADNKEGLLSALKATASTLYNAIQAEYSKYTIALPPSAAIAGVYARTDRDRGVWKAPANVGLVDVIKPLVNISRGEQDSLNINTTSGKSVNAILSMPGFGTVVMGGRTLDGNSNDWKYINVRRFFSVVEESIKKSTNWVVFEPNTASTWTKVQAMIENYLFLKWRDGALAGAKPEQAFQVNVGLGKTMNSVDILEGRMIVEIKMAVARPGEFIILQFVQIMQAS</sequence>
<dbReference type="InterPro" id="IPR020287">
    <property type="entry name" value="Tail_sheath_C"/>
</dbReference>
<dbReference type="PANTHER" id="PTHR35861:SF1">
    <property type="entry name" value="PHAGE TAIL SHEATH PROTEIN"/>
    <property type="match status" value="1"/>
</dbReference>
<dbReference type="AlphaFoldDB" id="A0A1H7QEW8"/>
<comment type="similarity">
    <text evidence="1">Belongs to the myoviridae tail sheath protein family.</text>
</comment>
<dbReference type="Gene3D" id="3.40.50.11780">
    <property type="match status" value="1"/>
</dbReference>